<proteinExistence type="predicted"/>
<evidence type="ECO:0000259" key="5">
    <source>
        <dbReference type="PROSITE" id="PS51554"/>
    </source>
</evidence>
<comment type="caution">
    <text evidence="6">The sequence shown here is derived from an EMBL/GenBank/DDBJ whole genome shotgun (WGS) entry which is preliminary data.</text>
</comment>
<evidence type="ECO:0000256" key="1">
    <source>
        <dbReference type="ARBA" id="ARBA00022818"/>
    </source>
</evidence>
<dbReference type="OrthoDB" id="9803969at2"/>
<keyword evidence="7" id="KW-1185">Reference proteome</keyword>
<dbReference type="PANTHER" id="PTHR43641:SF2">
    <property type="entry name" value="DEHYDRATASE YBIW-RELATED"/>
    <property type="match status" value="1"/>
</dbReference>
<reference evidence="6 7" key="1">
    <citation type="submission" date="2018-08" db="EMBL/GenBank/DDBJ databases">
        <title>A genome reference for cultivated species of the human gut microbiota.</title>
        <authorList>
            <person name="Zou Y."/>
            <person name="Xue W."/>
            <person name="Luo G."/>
        </authorList>
    </citation>
    <scope>NUCLEOTIDE SEQUENCE [LARGE SCALE GENOMIC DNA]</scope>
    <source>
        <strain evidence="6 7">AM07-24</strain>
    </source>
</reference>
<dbReference type="Pfam" id="PF01228">
    <property type="entry name" value="Gly_radical"/>
    <property type="match status" value="1"/>
</dbReference>
<gene>
    <name evidence="6" type="ORF">DW099_17340</name>
</gene>
<dbReference type="SUPFAM" id="SSF51998">
    <property type="entry name" value="PFL-like glycyl radical enzymes"/>
    <property type="match status" value="1"/>
</dbReference>
<sequence length="785" mass="88549">MMSERIAAMSDKVRNTQPTICLDRARLMTEFYSQPSMENYILRRAQAFQYFLENKKIFIDPDGEQLAGHLGSRWQAVPLHPDVTAWLYDDLETLDTRPSDRLEFLPGEKDELRKIAKIWKGHAFGDFARAQTEDLTRKMIDVGICTHGISNQSTMNHSPNYEDLVKHGYRYYIDQCKEKLAAHNVDDVYDMEQRIAWQAMIITMEAIISFAHRYADMAENMAAQCLDETRKAELLTMAENCRVVPEFAPKTFLQANQLVWFNHLSQVLEVAGGDHTLGRYDQYMYPFYEKEAAKGASEEYFKDIILEFKLKICELWNIRTEKESIADPGCPLWMHIMLGGVLPNGKDGCNELTRVFLRSMKDLQTDEPCISFRWHPNIDEETFRLAIDVAREGGSHPAFYNDTTAITYLLGLGFTLKEARNWGICGCIEPHVLGKTDFQSNPGYFNPIKIFEIALHNGCDPVTKTQLGPVTGDPREFTCIEDVMDAYAEQHNFFLREFVTLCNRTLAAHAYALPTLIGSCFSVGCIEKGKLLQQKGSNHHYSAIAISGIANIVDSLAAIDECVFKKHYLTMGELIDLLDTNFEGREDLRQLLINKAPKFGNNIEEVDKYAGWLIGFIDDSFQQYHDAHGGPYTTLVATQAYNIELGKLIGATPDGRLAGEALADNASPSLGCDVNGPTAVVNSLSACDELVPQSGLLLNQRFDPAIVAGEKGIDIIETVFRAHFAQNGYHIQINVVDDETLRAAQKDPDNYRHILVRVAGYSAYFVDLSAEIQDNIIERTVQRSV</sequence>
<dbReference type="RefSeq" id="WP_067535288.1">
    <property type="nucleotide sequence ID" value="NZ_AP025567.1"/>
</dbReference>
<evidence type="ECO:0000256" key="3">
    <source>
        <dbReference type="PROSITE-ProRule" id="PRU00493"/>
    </source>
</evidence>
<feature type="domain" description="Glycine radical" evidence="4">
    <location>
        <begin position="664"/>
        <end position="785"/>
    </location>
</feature>
<dbReference type="InterPro" id="IPR051215">
    <property type="entry name" value="GRE"/>
</dbReference>
<dbReference type="GO" id="GO:0016829">
    <property type="term" value="F:lyase activity"/>
    <property type="evidence" value="ECO:0007669"/>
    <property type="project" value="UniProtKB-KW"/>
</dbReference>
<dbReference type="Proteomes" id="UP000284841">
    <property type="component" value="Unassembled WGS sequence"/>
</dbReference>
<evidence type="ECO:0000259" key="4">
    <source>
        <dbReference type="PROSITE" id="PS51149"/>
    </source>
</evidence>
<dbReference type="PROSITE" id="PS51554">
    <property type="entry name" value="PFL"/>
    <property type="match status" value="1"/>
</dbReference>
<dbReference type="PROSITE" id="PS51149">
    <property type="entry name" value="GLY_RADICAL_2"/>
    <property type="match status" value="1"/>
</dbReference>
<accession>A0A415DWB9</accession>
<protein>
    <recommendedName>
        <fullName evidence="8">Formate C-acetyltransferase/glycerol dehydratase family glycyl radical enzyme</fullName>
    </recommendedName>
</protein>
<evidence type="ECO:0000313" key="6">
    <source>
        <dbReference type="EMBL" id="RHJ84734.1"/>
    </source>
</evidence>
<evidence type="ECO:0008006" key="8">
    <source>
        <dbReference type="Google" id="ProtNLM"/>
    </source>
</evidence>
<dbReference type="EMBL" id="QRMS01000006">
    <property type="protein sequence ID" value="RHJ84734.1"/>
    <property type="molecule type" value="Genomic_DNA"/>
</dbReference>
<evidence type="ECO:0000256" key="2">
    <source>
        <dbReference type="ARBA" id="ARBA00023239"/>
    </source>
</evidence>
<dbReference type="InterPro" id="IPR004184">
    <property type="entry name" value="PFL_dom"/>
</dbReference>
<dbReference type="PANTHER" id="PTHR43641">
    <property type="entry name" value="FORMATE ACETYLTRANSFERASE 3-RELATED"/>
    <property type="match status" value="1"/>
</dbReference>
<feature type="domain" description="PFL" evidence="5">
    <location>
        <begin position="4"/>
        <end position="657"/>
    </location>
</feature>
<organism evidence="6 7">
    <name type="scientific">Emergencia timonensis</name>
    <dbReference type="NCBI Taxonomy" id="1776384"/>
    <lineage>
        <taxon>Bacteria</taxon>
        <taxon>Bacillati</taxon>
        <taxon>Bacillota</taxon>
        <taxon>Clostridia</taxon>
        <taxon>Peptostreptococcales</taxon>
        <taxon>Anaerovoracaceae</taxon>
        <taxon>Emergencia</taxon>
    </lineage>
</organism>
<dbReference type="Pfam" id="PF02901">
    <property type="entry name" value="PFL-like"/>
    <property type="match status" value="1"/>
</dbReference>
<dbReference type="GeneID" id="83003648"/>
<keyword evidence="1 3" id="KW-0556">Organic radical</keyword>
<dbReference type="InterPro" id="IPR001150">
    <property type="entry name" value="Gly_radical"/>
</dbReference>
<dbReference type="STRING" id="1776384.GCA_900086585_01266"/>
<evidence type="ECO:0000313" key="7">
    <source>
        <dbReference type="Proteomes" id="UP000284841"/>
    </source>
</evidence>
<keyword evidence="2" id="KW-0456">Lyase</keyword>
<dbReference type="AlphaFoldDB" id="A0A415DWB9"/>
<dbReference type="Gene3D" id="3.20.70.20">
    <property type="match status" value="1"/>
</dbReference>
<feature type="modified residue" description="Glycine radical" evidence="3">
    <location>
        <position position="760"/>
    </location>
</feature>
<name>A0A415DWB9_9FIRM</name>
<dbReference type="GO" id="GO:0005829">
    <property type="term" value="C:cytosol"/>
    <property type="evidence" value="ECO:0007669"/>
    <property type="project" value="TreeGrafter"/>
</dbReference>